<gene>
    <name evidence="4" type="ORF">BJ984_001181</name>
</gene>
<feature type="compositionally biased region" description="Low complexity" evidence="1">
    <location>
        <begin position="441"/>
        <end position="454"/>
    </location>
</feature>
<accession>A0A852SMI5</accession>
<dbReference type="PANTHER" id="PTHR43767:SF1">
    <property type="entry name" value="NONRIBOSOMAL PEPTIDE SYNTHASE PES1 (EUROFUNG)-RELATED"/>
    <property type="match status" value="1"/>
</dbReference>
<evidence type="ECO:0000313" key="5">
    <source>
        <dbReference type="Proteomes" id="UP000549913"/>
    </source>
</evidence>
<dbReference type="InterPro" id="IPR000873">
    <property type="entry name" value="AMP-dep_synth/lig_dom"/>
</dbReference>
<dbReference type="InterPro" id="IPR045851">
    <property type="entry name" value="AMP-bd_C_sf"/>
</dbReference>
<feature type="region of interest" description="Disordered" evidence="1">
    <location>
        <begin position="421"/>
        <end position="454"/>
    </location>
</feature>
<dbReference type="Pfam" id="PF13193">
    <property type="entry name" value="AMP-binding_C"/>
    <property type="match status" value="1"/>
</dbReference>
<feature type="compositionally biased region" description="Low complexity" evidence="1">
    <location>
        <begin position="37"/>
        <end position="62"/>
    </location>
</feature>
<proteinExistence type="predicted"/>
<feature type="domain" description="AMP-binding enzyme C-terminal" evidence="3">
    <location>
        <begin position="327"/>
        <end position="408"/>
    </location>
</feature>
<evidence type="ECO:0000259" key="3">
    <source>
        <dbReference type="Pfam" id="PF13193"/>
    </source>
</evidence>
<dbReference type="Proteomes" id="UP000549913">
    <property type="component" value="Unassembled WGS sequence"/>
</dbReference>
<dbReference type="Pfam" id="PF00501">
    <property type="entry name" value="AMP-binding"/>
    <property type="match status" value="1"/>
</dbReference>
<feature type="region of interest" description="Disordered" evidence="1">
    <location>
        <begin position="27"/>
        <end position="62"/>
    </location>
</feature>
<protein>
    <submittedName>
        <fullName evidence="4">O-succinylbenzoic acid--CoA ligase</fullName>
        <ecNumber evidence="4">6.2.1.26</ecNumber>
    </submittedName>
</protein>
<dbReference type="EC" id="6.2.1.26" evidence="4"/>
<feature type="domain" description="AMP-dependent synthetase/ligase" evidence="2">
    <location>
        <begin position="58"/>
        <end position="245"/>
    </location>
</feature>
<dbReference type="GO" id="GO:0008756">
    <property type="term" value="F:o-succinylbenzoate-CoA ligase activity"/>
    <property type="evidence" value="ECO:0007669"/>
    <property type="project" value="UniProtKB-EC"/>
</dbReference>
<dbReference type="SUPFAM" id="SSF56801">
    <property type="entry name" value="Acetyl-CoA synthetase-like"/>
    <property type="match status" value="1"/>
</dbReference>
<dbReference type="RefSeq" id="WP_271206423.1">
    <property type="nucleotide sequence ID" value="NZ_BSEW01000001.1"/>
</dbReference>
<evidence type="ECO:0000313" key="4">
    <source>
        <dbReference type="EMBL" id="NYD70023.1"/>
    </source>
</evidence>
<evidence type="ECO:0000256" key="1">
    <source>
        <dbReference type="SAM" id="MobiDB-lite"/>
    </source>
</evidence>
<dbReference type="Gene3D" id="3.40.50.12780">
    <property type="entry name" value="N-terminal domain of ligase-like"/>
    <property type="match status" value="1"/>
</dbReference>
<name>A0A852SMI5_9MICO</name>
<keyword evidence="4" id="KW-0436">Ligase</keyword>
<dbReference type="AlphaFoldDB" id="A0A852SMI5"/>
<reference evidence="4 5" key="1">
    <citation type="submission" date="2020-07" db="EMBL/GenBank/DDBJ databases">
        <title>Sequencing the genomes of 1000 actinobacteria strains.</title>
        <authorList>
            <person name="Klenk H.-P."/>
        </authorList>
    </citation>
    <scope>NUCLEOTIDE SEQUENCE [LARGE SCALE GENOMIC DNA]</scope>
    <source>
        <strain evidence="4 5">DSM 26474</strain>
    </source>
</reference>
<keyword evidence="5" id="KW-1185">Reference proteome</keyword>
<dbReference type="PANTHER" id="PTHR43767">
    <property type="entry name" value="LONG-CHAIN-FATTY-ACID--COA LIGASE"/>
    <property type="match status" value="1"/>
</dbReference>
<comment type="caution">
    <text evidence="4">The sequence shown here is derived from an EMBL/GenBank/DDBJ whole genome shotgun (WGS) entry which is preliminary data.</text>
</comment>
<dbReference type="EMBL" id="JACCBM010000001">
    <property type="protein sequence ID" value="NYD70023.1"/>
    <property type="molecule type" value="Genomic_DNA"/>
</dbReference>
<sequence length="454" mass="46509">MTRRLEVVAGLSAPEFSARLREALSNDGPALLPRETGSAPSVPSSGAAASSSLSSSGQPAAAEAPLGDAGAVAAVPLAGEVPKAVALVIETSGSTGVPKRVALSADALLASAAASEQALGGPGQWLLALPTHYVAGVQVLVRSIAAGSEPVVHPPGHFSPETFAALARRLELPLRFSSLVPAQLARLVEAAEGDRGIRRAVARFDAILIGGQALPDPLRERALDLGFAVVRTYGASETAGGCVYDGQPIGRTLVRLHAGELEIAGPSLAEGYLGDDELTAARFHSDEGHRWYRTSDAGTVVDGLVTVTGRLDDLIISGGIKVSLGRVERLVQSQPGLEQAVVVPRDSERWGQVGVVVTEDPSTVAPVVELSGPRLDRLREAVVAEAGRAAAPAALVHVRALPRLSSGKPDRVLIERLVAGGAPGIAPPNPDPRSVPSGDGALPAPLTDDAAPRE</sequence>
<evidence type="ECO:0000259" key="2">
    <source>
        <dbReference type="Pfam" id="PF00501"/>
    </source>
</evidence>
<dbReference type="InterPro" id="IPR025110">
    <property type="entry name" value="AMP-bd_C"/>
</dbReference>
<dbReference type="InterPro" id="IPR050237">
    <property type="entry name" value="ATP-dep_AMP-bd_enzyme"/>
</dbReference>
<dbReference type="Gene3D" id="3.30.300.30">
    <property type="match status" value="1"/>
</dbReference>
<dbReference type="InterPro" id="IPR042099">
    <property type="entry name" value="ANL_N_sf"/>
</dbReference>
<organism evidence="4 5">
    <name type="scientific">Herbiconiux flava</name>
    <dbReference type="NCBI Taxonomy" id="881268"/>
    <lineage>
        <taxon>Bacteria</taxon>
        <taxon>Bacillati</taxon>
        <taxon>Actinomycetota</taxon>
        <taxon>Actinomycetes</taxon>
        <taxon>Micrococcales</taxon>
        <taxon>Microbacteriaceae</taxon>
        <taxon>Herbiconiux</taxon>
    </lineage>
</organism>